<dbReference type="Pfam" id="PF00931">
    <property type="entry name" value="NB-ARC"/>
    <property type="match status" value="1"/>
</dbReference>
<dbReference type="PRINTS" id="PR00364">
    <property type="entry name" value="DISEASERSIST"/>
</dbReference>
<proteinExistence type="predicted"/>
<keyword evidence="2" id="KW-0067">ATP-binding</keyword>
<dbReference type="InterPro" id="IPR027417">
    <property type="entry name" value="P-loop_NTPase"/>
</dbReference>
<dbReference type="AlphaFoldDB" id="A0A977PTC3"/>
<gene>
    <name evidence="2" type="ORF">KA717_21150</name>
</gene>
<sequence length="183" mass="20284">MSNETQGSESWNVTGKAEQNLFTDNKAPIVKDNFGTVNINYGQLGKNSLEGNPFVPPQPREGGLIGREIELDRLHKLLQTKKNVCVVSGMGGVGKTELVRNYATSDDCQAHFSGGVFYLDARSRENIAAEIVAVTKHHFQREIEDSLSDTQKVTQCWQEWKNQTEAVLLILDDVSVLVSCDQS</sequence>
<dbReference type="Gene3D" id="3.40.50.300">
    <property type="entry name" value="P-loop containing nucleotide triphosphate hydrolases"/>
    <property type="match status" value="1"/>
</dbReference>
<dbReference type="KEGG" id="wna:KA717_21150"/>
<dbReference type="EMBL" id="CP073041">
    <property type="protein sequence ID" value="UXE58556.1"/>
    <property type="molecule type" value="Genomic_DNA"/>
</dbReference>
<evidence type="ECO:0000313" key="2">
    <source>
        <dbReference type="EMBL" id="UXE58556.1"/>
    </source>
</evidence>
<feature type="domain" description="NB-ARC" evidence="1">
    <location>
        <begin position="72"/>
        <end position="174"/>
    </location>
</feature>
<keyword evidence="2" id="KW-0547">Nucleotide-binding</keyword>
<accession>A0A977PTC3</accession>
<reference evidence="2" key="1">
    <citation type="submission" date="2021-04" db="EMBL/GenBank/DDBJ databases">
        <title>Genome sequence of Woronichinia naegeliana from Washington state freshwater lake bloom.</title>
        <authorList>
            <person name="Dreher T.W."/>
        </authorList>
    </citation>
    <scope>NUCLEOTIDE SEQUENCE</scope>
    <source>
        <strain evidence="2">WA131</strain>
    </source>
</reference>
<name>A0A977PTC3_9CYAN</name>
<dbReference type="InterPro" id="IPR002182">
    <property type="entry name" value="NB-ARC"/>
</dbReference>
<dbReference type="SUPFAM" id="SSF52540">
    <property type="entry name" value="P-loop containing nucleoside triphosphate hydrolases"/>
    <property type="match status" value="1"/>
</dbReference>
<dbReference type="GO" id="GO:0043531">
    <property type="term" value="F:ADP binding"/>
    <property type="evidence" value="ECO:0007669"/>
    <property type="project" value="InterPro"/>
</dbReference>
<dbReference type="Proteomes" id="UP001065613">
    <property type="component" value="Chromosome"/>
</dbReference>
<dbReference type="GO" id="GO:0005524">
    <property type="term" value="F:ATP binding"/>
    <property type="evidence" value="ECO:0007669"/>
    <property type="project" value="UniProtKB-KW"/>
</dbReference>
<organism evidence="2">
    <name type="scientific">Woronichinia naegeliana WA131</name>
    <dbReference type="NCBI Taxonomy" id="2824559"/>
    <lineage>
        <taxon>Bacteria</taxon>
        <taxon>Bacillati</taxon>
        <taxon>Cyanobacteriota</taxon>
        <taxon>Cyanophyceae</taxon>
        <taxon>Synechococcales</taxon>
        <taxon>Coelosphaeriaceae</taxon>
        <taxon>Woronichinia</taxon>
    </lineage>
</organism>
<evidence type="ECO:0000259" key="1">
    <source>
        <dbReference type="Pfam" id="PF00931"/>
    </source>
</evidence>
<protein>
    <submittedName>
        <fullName evidence="2">ATP-binding protein</fullName>
    </submittedName>
</protein>